<evidence type="ECO:0000313" key="7">
    <source>
        <dbReference type="EMBL" id="PIE33029.1"/>
    </source>
</evidence>
<dbReference type="AlphaFoldDB" id="A0A2G6KDY8"/>
<dbReference type="PROSITE" id="PS50111">
    <property type="entry name" value="CHEMOTAXIS_TRANSDUC_2"/>
    <property type="match status" value="1"/>
</dbReference>
<evidence type="ECO:0000313" key="8">
    <source>
        <dbReference type="Proteomes" id="UP000230821"/>
    </source>
</evidence>
<dbReference type="InterPro" id="IPR003660">
    <property type="entry name" value="HAMP_dom"/>
</dbReference>
<dbReference type="PRINTS" id="PR00260">
    <property type="entry name" value="CHEMTRNSDUCR"/>
</dbReference>
<dbReference type="GO" id="GO:0007165">
    <property type="term" value="P:signal transduction"/>
    <property type="evidence" value="ECO:0007669"/>
    <property type="project" value="UniProtKB-KW"/>
</dbReference>
<name>A0A2G6KDY8_9BACT</name>
<keyword evidence="4" id="KW-1133">Transmembrane helix</keyword>
<dbReference type="PANTHER" id="PTHR32089">
    <property type="entry name" value="METHYL-ACCEPTING CHEMOTAXIS PROTEIN MCPB"/>
    <property type="match status" value="1"/>
</dbReference>
<proteinExistence type="inferred from homology"/>
<dbReference type="PROSITE" id="PS50885">
    <property type="entry name" value="HAMP"/>
    <property type="match status" value="1"/>
</dbReference>
<comment type="similarity">
    <text evidence="2">Belongs to the methyl-accepting chemotaxis (MCP) protein family.</text>
</comment>
<dbReference type="GO" id="GO:0004888">
    <property type="term" value="F:transmembrane signaling receptor activity"/>
    <property type="evidence" value="ECO:0007669"/>
    <property type="project" value="InterPro"/>
</dbReference>
<dbReference type="SMART" id="SM00283">
    <property type="entry name" value="MA"/>
    <property type="match status" value="1"/>
</dbReference>
<dbReference type="EMBL" id="PDSK01000104">
    <property type="protein sequence ID" value="PIE33029.1"/>
    <property type="molecule type" value="Genomic_DNA"/>
</dbReference>
<evidence type="ECO:0008006" key="9">
    <source>
        <dbReference type="Google" id="ProtNLM"/>
    </source>
</evidence>
<feature type="transmembrane region" description="Helical" evidence="4">
    <location>
        <begin position="44"/>
        <end position="65"/>
    </location>
</feature>
<feature type="domain" description="HAMP" evidence="6">
    <location>
        <begin position="134"/>
        <end position="187"/>
    </location>
</feature>
<protein>
    <recommendedName>
        <fullName evidence="9">Methyl-accepting transducer domain-containing protein</fullName>
    </recommendedName>
</protein>
<dbReference type="SUPFAM" id="SSF58104">
    <property type="entry name" value="Methyl-accepting chemotaxis protein (MCP) signaling domain"/>
    <property type="match status" value="2"/>
</dbReference>
<evidence type="ECO:0000256" key="3">
    <source>
        <dbReference type="PROSITE-ProRule" id="PRU00284"/>
    </source>
</evidence>
<dbReference type="InterPro" id="IPR004090">
    <property type="entry name" value="Chemotax_Me-accpt_rcpt"/>
</dbReference>
<dbReference type="Gene3D" id="1.10.287.950">
    <property type="entry name" value="Methyl-accepting chemotaxis protein"/>
    <property type="match status" value="1"/>
</dbReference>
<dbReference type="GO" id="GO:0006935">
    <property type="term" value="P:chemotaxis"/>
    <property type="evidence" value="ECO:0007669"/>
    <property type="project" value="InterPro"/>
</dbReference>
<evidence type="ECO:0000256" key="2">
    <source>
        <dbReference type="ARBA" id="ARBA00029447"/>
    </source>
</evidence>
<dbReference type="Gene3D" id="6.10.340.10">
    <property type="match status" value="1"/>
</dbReference>
<feature type="domain" description="Methyl-accepting transducer" evidence="5">
    <location>
        <begin position="286"/>
        <end position="522"/>
    </location>
</feature>
<keyword evidence="4" id="KW-0472">Membrane</keyword>
<dbReference type="Proteomes" id="UP000230821">
    <property type="component" value="Unassembled WGS sequence"/>
</dbReference>
<sequence length="611" mass="66618">MTIEIWFKEEVILNILYSLNNDRFINFLEEGVKNLMFKTVQAKLTVWFLLFSLIPFIVLFVALGFPEPTGTVVIAVVISLIVSIILAVIVSGKFSQPIKSVANLLWSVAHGELSHPYPQAVTNDERGHLILGYRELAKYLKSVKEFIQKLSQGNFNQEFQEQSPSDEIGKACSELAQYTKHLSNLMRSMAEGNAPPMEIVPLSDRDEVGYALQRVSSGGLIDVAERFREAVKNMLETSQDVVNRSRTEIQSIEKLLTSAEGTSSSMAEMQASVEEVGMNIEALAASIEATSTSISEMGSSISQVTRNSEKLSKFVETTSGIIAQAVSAMEKVSENAENSKILSSDTMRDASKGQEAMNSMSKSVETINETVESASVVIRQLEARSDEIGSVLDVIDEIADQTSLLALNASIIAAQAGEHGRGFAVVADEIKELATRVSESTKEISRIVKTVQRDSAQAVEEMDKGNIQVQEGLKLARLAGDALEKIILGAQWSANVANDIADAIQEQTSMNQSIENSIQDVVNIATENTRATKEQEIGASRVMEAVAKMTTLADQVHRATIEQTKGATEVINATEEMSSLVRGSVKNTQQLMDAAQDLFQQAEILNGVVEN</sequence>
<keyword evidence="1 3" id="KW-0807">Transducer</keyword>
<evidence type="ECO:0000259" key="5">
    <source>
        <dbReference type="PROSITE" id="PS50111"/>
    </source>
</evidence>
<dbReference type="PANTHER" id="PTHR32089:SF112">
    <property type="entry name" value="LYSOZYME-LIKE PROTEIN-RELATED"/>
    <property type="match status" value="1"/>
</dbReference>
<accession>A0A2G6KDY8</accession>
<dbReference type="CDD" id="cd11386">
    <property type="entry name" value="MCP_signal"/>
    <property type="match status" value="1"/>
</dbReference>
<evidence type="ECO:0000259" key="6">
    <source>
        <dbReference type="PROSITE" id="PS50885"/>
    </source>
</evidence>
<dbReference type="Pfam" id="PF00015">
    <property type="entry name" value="MCPsignal"/>
    <property type="match status" value="1"/>
</dbReference>
<dbReference type="InterPro" id="IPR004089">
    <property type="entry name" value="MCPsignal_dom"/>
</dbReference>
<gene>
    <name evidence="7" type="ORF">CSA56_13320</name>
</gene>
<reference evidence="7 8" key="1">
    <citation type="submission" date="2017-10" db="EMBL/GenBank/DDBJ databases">
        <title>Novel microbial diversity and functional potential in the marine mammal oral microbiome.</title>
        <authorList>
            <person name="Dudek N.K."/>
            <person name="Sun C.L."/>
            <person name="Burstein D."/>
            <person name="Kantor R.S."/>
            <person name="Aliaga Goltsman D.S."/>
            <person name="Bik E.M."/>
            <person name="Thomas B.C."/>
            <person name="Banfield J.F."/>
            <person name="Relman D.A."/>
        </authorList>
    </citation>
    <scope>NUCLEOTIDE SEQUENCE [LARGE SCALE GENOMIC DNA]</scope>
    <source>
        <strain evidence="7">DOLJORAL78_47_16</strain>
    </source>
</reference>
<organism evidence="7 8">
    <name type="scientific">candidate division KSB3 bacterium</name>
    <dbReference type="NCBI Taxonomy" id="2044937"/>
    <lineage>
        <taxon>Bacteria</taxon>
        <taxon>candidate division KSB3</taxon>
    </lineage>
</organism>
<dbReference type="GO" id="GO:0016020">
    <property type="term" value="C:membrane"/>
    <property type="evidence" value="ECO:0007669"/>
    <property type="project" value="UniProtKB-SubCell"/>
</dbReference>
<evidence type="ECO:0000256" key="1">
    <source>
        <dbReference type="ARBA" id="ARBA00023224"/>
    </source>
</evidence>
<evidence type="ECO:0000256" key="4">
    <source>
        <dbReference type="SAM" id="Phobius"/>
    </source>
</evidence>
<comment type="caution">
    <text evidence="7">The sequence shown here is derived from an EMBL/GenBank/DDBJ whole genome shotgun (WGS) entry which is preliminary data.</text>
</comment>
<feature type="transmembrane region" description="Helical" evidence="4">
    <location>
        <begin position="71"/>
        <end position="90"/>
    </location>
</feature>
<keyword evidence="4" id="KW-0812">Transmembrane</keyword>